<dbReference type="Proteomes" id="UP000230184">
    <property type="component" value="Unassembled WGS sequence"/>
</dbReference>
<evidence type="ECO:0008006" key="4">
    <source>
        <dbReference type="Google" id="ProtNLM"/>
    </source>
</evidence>
<keyword evidence="1" id="KW-0472">Membrane</keyword>
<evidence type="ECO:0000256" key="1">
    <source>
        <dbReference type="SAM" id="Phobius"/>
    </source>
</evidence>
<name>A0A2M6YTJ0_9BACT</name>
<protein>
    <recommendedName>
        <fullName evidence="4">Dockerin domain-containing protein</fullName>
    </recommendedName>
</protein>
<comment type="caution">
    <text evidence="2">The sequence shown here is derived from an EMBL/GenBank/DDBJ whole genome shotgun (WGS) entry which is preliminary data.</text>
</comment>
<dbReference type="EMBL" id="PEWY01000122">
    <property type="protein sequence ID" value="PIU36783.1"/>
    <property type="molecule type" value="Genomic_DNA"/>
</dbReference>
<sequence length="113" mass="12792">MNKIFTTSIIISIILLIIYFTSGFLKKILSPAPTINQSTSIYKSEDINKDEKVDTTDEDIISKQLNCKKTESCWNKVIGKTLNGDNPIYTFDLDMNGDEKIDQLDVNQILNAK</sequence>
<dbReference type="Gene3D" id="1.10.1330.10">
    <property type="entry name" value="Dockerin domain"/>
    <property type="match status" value="1"/>
</dbReference>
<feature type="transmembrane region" description="Helical" evidence="1">
    <location>
        <begin position="6"/>
        <end position="25"/>
    </location>
</feature>
<evidence type="ECO:0000313" key="2">
    <source>
        <dbReference type="EMBL" id="PIU36783.1"/>
    </source>
</evidence>
<evidence type="ECO:0000313" key="3">
    <source>
        <dbReference type="Proteomes" id="UP000230184"/>
    </source>
</evidence>
<dbReference type="GO" id="GO:0000272">
    <property type="term" value="P:polysaccharide catabolic process"/>
    <property type="evidence" value="ECO:0007669"/>
    <property type="project" value="InterPro"/>
</dbReference>
<dbReference type="InterPro" id="IPR036439">
    <property type="entry name" value="Dockerin_dom_sf"/>
</dbReference>
<accession>A0A2M6YTJ0</accession>
<dbReference type="AlphaFoldDB" id="A0A2M6YTJ0"/>
<dbReference type="InterPro" id="IPR002105">
    <property type="entry name" value="Dockerin_1_rpt"/>
</dbReference>
<reference evidence="3" key="1">
    <citation type="submission" date="2017-09" db="EMBL/GenBank/DDBJ databases">
        <title>Depth-based differentiation of microbial function through sediment-hosted aquifers and enrichment of novel symbionts in the deep terrestrial subsurface.</title>
        <authorList>
            <person name="Probst A.J."/>
            <person name="Ladd B."/>
            <person name="Jarett J.K."/>
            <person name="Geller-Mcgrath D.E."/>
            <person name="Sieber C.M.K."/>
            <person name="Emerson J.B."/>
            <person name="Anantharaman K."/>
            <person name="Thomas B.C."/>
            <person name="Malmstrom R."/>
            <person name="Stieglmeier M."/>
            <person name="Klingl A."/>
            <person name="Woyke T."/>
            <person name="Ryan C.M."/>
            <person name="Banfield J.F."/>
        </authorList>
    </citation>
    <scope>NUCLEOTIDE SEQUENCE [LARGE SCALE GENOMIC DNA]</scope>
</reference>
<proteinExistence type="predicted"/>
<organism evidence="2 3">
    <name type="scientific">Candidatus Roizmanbacteria bacterium CG07_land_8_20_14_0_80_34_15</name>
    <dbReference type="NCBI Taxonomy" id="1974849"/>
    <lineage>
        <taxon>Bacteria</taxon>
        <taxon>Candidatus Roizmaniibacteriota</taxon>
    </lineage>
</organism>
<keyword evidence="1" id="KW-0812">Transmembrane</keyword>
<dbReference type="Pfam" id="PF00404">
    <property type="entry name" value="Dockerin_1"/>
    <property type="match status" value="1"/>
</dbReference>
<dbReference type="GO" id="GO:0004553">
    <property type="term" value="F:hydrolase activity, hydrolyzing O-glycosyl compounds"/>
    <property type="evidence" value="ECO:0007669"/>
    <property type="project" value="InterPro"/>
</dbReference>
<gene>
    <name evidence="2" type="ORF">COT02_04210</name>
</gene>
<keyword evidence="1" id="KW-1133">Transmembrane helix</keyword>